<dbReference type="PANTHER" id="PTHR21555:SF0">
    <property type="entry name" value="SPECIFICALLY ANDROGEN-REGULATED GENE PROTEIN"/>
    <property type="match status" value="1"/>
</dbReference>
<feature type="region of interest" description="Disordered" evidence="1">
    <location>
        <begin position="1"/>
        <end position="37"/>
    </location>
</feature>
<feature type="compositionally biased region" description="Polar residues" evidence="1">
    <location>
        <begin position="108"/>
        <end position="118"/>
    </location>
</feature>
<dbReference type="GO" id="GO:0005886">
    <property type="term" value="C:plasma membrane"/>
    <property type="evidence" value="ECO:0007669"/>
    <property type="project" value="Ensembl"/>
</dbReference>
<dbReference type="InterPro" id="IPR026152">
    <property type="entry name" value="SARG"/>
</dbReference>
<dbReference type="InParanoid" id="A0A7N4P9T3"/>
<dbReference type="PANTHER" id="PTHR21555">
    <property type="entry name" value="SPECIFICALLY ANDROGEN-REGULATED GENE PROTEIN"/>
    <property type="match status" value="1"/>
</dbReference>
<protein>
    <submittedName>
        <fullName evidence="2">Chromosome 1 open reading frame 116</fullName>
    </submittedName>
</protein>
<dbReference type="Ensembl" id="ENSSHAT00000024537.1">
    <property type="protein sequence ID" value="ENSSHAP00000034447.1"/>
    <property type="gene ID" value="ENSSHAG00000030831.1"/>
</dbReference>
<feature type="compositionally biased region" description="Polar residues" evidence="1">
    <location>
        <begin position="23"/>
        <end position="36"/>
    </location>
</feature>
<dbReference type="Proteomes" id="UP000007648">
    <property type="component" value="Unassembled WGS sequence"/>
</dbReference>
<accession>A0A7N4P9T3</accession>
<name>A0A7N4P9T3_SARHA</name>
<gene>
    <name evidence="2" type="primary">C1orf116</name>
</gene>
<dbReference type="Pfam" id="PF15385">
    <property type="entry name" value="SARG"/>
    <property type="match status" value="1"/>
</dbReference>
<feature type="region of interest" description="Disordered" evidence="1">
    <location>
        <begin position="528"/>
        <end position="547"/>
    </location>
</feature>
<organism evidence="2 3">
    <name type="scientific">Sarcophilus harrisii</name>
    <name type="common">Tasmanian devil</name>
    <name type="synonym">Sarcophilus laniarius</name>
    <dbReference type="NCBI Taxonomy" id="9305"/>
    <lineage>
        <taxon>Eukaryota</taxon>
        <taxon>Metazoa</taxon>
        <taxon>Chordata</taxon>
        <taxon>Craniata</taxon>
        <taxon>Vertebrata</taxon>
        <taxon>Euteleostomi</taxon>
        <taxon>Mammalia</taxon>
        <taxon>Metatheria</taxon>
        <taxon>Dasyuromorphia</taxon>
        <taxon>Dasyuridae</taxon>
        <taxon>Sarcophilus</taxon>
    </lineage>
</organism>
<dbReference type="GeneTree" id="ENSGT00390000017874"/>
<feature type="compositionally biased region" description="Polar residues" evidence="1">
    <location>
        <begin position="67"/>
        <end position="89"/>
    </location>
</feature>
<feature type="compositionally biased region" description="Polar residues" evidence="1">
    <location>
        <begin position="142"/>
        <end position="153"/>
    </location>
</feature>
<feature type="compositionally biased region" description="Pro residues" evidence="1">
    <location>
        <begin position="384"/>
        <end position="394"/>
    </location>
</feature>
<feature type="region of interest" description="Disordered" evidence="1">
    <location>
        <begin position="63"/>
        <end position="492"/>
    </location>
</feature>
<evidence type="ECO:0000313" key="3">
    <source>
        <dbReference type="Proteomes" id="UP000007648"/>
    </source>
</evidence>
<feature type="compositionally biased region" description="Low complexity" evidence="1">
    <location>
        <begin position="446"/>
        <end position="465"/>
    </location>
</feature>
<reference evidence="2" key="3">
    <citation type="submission" date="2025-09" db="UniProtKB">
        <authorList>
            <consortium name="Ensembl"/>
        </authorList>
    </citation>
    <scope>IDENTIFICATION</scope>
</reference>
<feature type="compositionally biased region" description="Polar residues" evidence="1">
    <location>
        <begin position="250"/>
        <end position="264"/>
    </location>
</feature>
<feature type="compositionally biased region" description="Basic and acidic residues" evidence="1">
    <location>
        <begin position="92"/>
        <end position="107"/>
    </location>
</feature>
<dbReference type="FunCoup" id="A0A7N4P9T3">
    <property type="interactions" value="252"/>
</dbReference>
<evidence type="ECO:0000256" key="1">
    <source>
        <dbReference type="SAM" id="MobiDB-lite"/>
    </source>
</evidence>
<dbReference type="GO" id="GO:0005829">
    <property type="term" value="C:cytosol"/>
    <property type="evidence" value="ECO:0007669"/>
    <property type="project" value="Ensembl"/>
</dbReference>
<dbReference type="AlphaFoldDB" id="A0A7N4P9T3"/>
<evidence type="ECO:0000313" key="2">
    <source>
        <dbReference type="Ensembl" id="ENSSHAP00000034447.1"/>
    </source>
</evidence>
<feature type="region of interest" description="Disordered" evidence="1">
    <location>
        <begin position="559"/>
        <end position="597"/>
    </location>
</feature>
<feature type="compositionally biased region" description="Basic and acidic residues" evidence="1">
    <location>
        <begin position="338"/>
        <end position="360"/>
    </location>
</feature>
<keyword evidence="3" id="KW-1185">Reference proteome</keyword>
<reference evidence="2 3" key="1">
    <citation type="journal article" date="2011" name="Proc. Natl. Acad. Sci. U.S.A.">
        <title>Genetic diversity and population structure of the endangered marsupial Sarcophilus harrisii (Tasmanian devil).</title>
        <authorList>
            <person name="Miller W."/>
            <person name="Hayes V.M."/>
            <person name="Ratan A."/>
            <person name="Petersen D.C."/>
            <person name="Wittekindt N.E."/>
            <person name="Miller J."/>
            <person name="Walenz B."/>
            <person name="Knight J."/>
            <person name="Qi J."/>
            <person name="Zhao F."/>
            <person name="Wang Q."/>
            <person name="Bedoya-Reina O.C."/>
            <person name="Katiyar N."/>
            <person name="Tomsho L.P."/>
            <person name="Kasson L.M."/>
            <person name="Hardie R.A."/>
            <person name="Woodbridge P."/>
            <person name="Tindall E.A."/>
            <person name="Bertelsen M.F."/>
            <person name="Dixon D."/>
            <person name="Pyecroft S."/>
            <person name="Helgen K.M."/>
            <person name="Lesk A.M."/>
            <person name="Pringle T.H."/>
            <person name="Patterson N."/>
            <person name="Zhang Y."/>
            <person name="Kreiss A."/>
            <person name="Woods G.M."/>
            <person name="Jones M.E."/>
            <person name="Schuster S.C."/>
        </authorList>
    </citation>
    <scope>NUCLEOTIDE SEQUENCE [LARGE SCALE GENOMIC DNA]</scope>
</reference>
<proteinExistence type="predicted"/>
<reference evidence="2" key="2">
    <citation type="submission" date="2025-08" db="UniProtKB">
        <authorList>
            <consortium name="Ensembl"/>
        </authorList>
    </citation>
    <scope>IDENTIFICATION</scope>
</reference>
<sequence>MPERELWPVGPGTEPVTRVGSCDSMTSTNSTHSGLSDGSYDFLSAEEKECLLFLEETIGSLDKEADSSLSTDQSEPATPQDPKTPSVLQGSLEKRLIQEGSEQKRDIQSSLTRLQQAQDLGLKLGSHSLPRNIHISRDQSLRETSTCRPSQSEGHIPRGLVSAPLGNRGNSVASPVSPGESSELDKVLIPPPEAFRDTHQEQDTGGILSLKEKRKPGQDNLPWSRPALDTLEKEAFLKAMSHGTSEKTLEGNTRQPGPLSSENLGSEDFPLPLGDDKSTKVAPPTAPKSRKLPPNIILKTSRSNFHSDPPNRFSHRSPAAPRDSTTEHAASVSSALQEQRRARREALEKLGLPQDHENEPNLHLAKSSSVRKAKQSPAHASTPAPAPAPAPVPAPTAVRAPAPARASVSGPAPAPAPAPVSTGRVLAPGPSQLVSSAPASVKAAGSSSTPISIPQPTKVSSSPPTRSRPDSRLALKEGSVPGLRQMNFKSNTLERSGVGLSSYLLAEKDNPPPTSASLGKVPFLDKMSPNVLRNSRPRPASLGGGKDFANIQVGKLADLEQDRNSQHFSYPGQSRDKLPRPPCVSVKITPKGIPDEHRREALKKLGLLKE</sequence>
<feature type="compositionally biased region" description="Low complexity" evidence="1">
    <location>
        <begin position="395"/>
        <end position="411"/>
    </location>
</feature>